<keyword evidence="2" id="KW-0233">DNA recombination</keyword>
<dbReference type="Pfam" id="PF17293">
    <property type="entry name" value="Arm-DNA-bind_5"/>
    <property type="match status" value="1"/>
</dbReference>
<dbReference type="PANTHER" id="PTHR30349:SF64">
    <property type="entry name" value="PROPHAGE INTEGRASE INTD-RELATED"/>
    <property type="match status" value="1"/>
</dbReference>
<evidence type="ECO:0000259" key="3">
    <source>
        <dbReference type="Pfam" id="PF13102"/>
    </source>
</evidence>
<protein>
    <submittedName>
        <fullName evidence="5">Integrase-like protein</fullName>
    </submittedName>
</protein>
<dbReference type="InterPro" id="IPR050090">
    <property type="entry name" value="Tyrosine_recombinase_XerCD"/>
</dbReference>
<sequence>MATFKAVVFTGGKHLKQDGTTNIKIRIYHNGVSQYIPTEYYVKPELMGNDGNVISSSEDGEALNYELTELIQKYRGAYIKLGMSRTSKMSCAELKEEVVKSANPESETIDFVAFSREVISKTVKRKTAVWYESSLNAFIRFYGSDRIDVKDVRAKKLEDWMTYLASSKVNGSEKLMEPGTINNYMRGIRALYNRARRFYNNEDFDIIKIPGNPFSRVHIPDYQRKRKTLKIEDVVRISRSHFDRERTNIAKDVFMIQFYLMGINLNDLFNIKYESYGRVEYERAKVSTIKGNAKLRLSIRIEPECRELISKYSNGTLLSSIRDRYSNYDNFLKAMNKELKVVSSELNLGVPLSTNWARHSWASIARNKAGISKADIDFCLGHVSNEYKMADIYIETDYSICDRANRAVLDLMKKIS</sequence>
<dbReference type="InterPro" id="IPR025269">
    <property type="entry name" value="SAM-like_dom"/>
</dbReference>
<accession>A0A4R2LML9</accession>
<dbReference type="EMBL" id="SLXB01000030">
    <property type="protein sequence ID" value="TCO87668.1"/>
    <property type="molecule type" value="Genomic_DNA"/>
</dbReference>
<dbReference type="RefSeq" id="WP_131927362.1">
    <property type="nucleotide sequence ID" value="NZ_SLXB01000030.1"/>
</dbReference>
<name>A0A4R2LML9_9BACE</name>
<evidence type="ECO:0000256" key="2">
    <source>
        <dbReference type="ARBA" id="ARBA00023172"/>
    </source>
</evidence>
<proteinExistence type="predicted"/>
<dbReference type="InterPro" id="IPR011010">
    <property type="entry name" value="DNA_brk_join_enz"/>
</dbReference>
<dbReference type="GO" id="GO:0015074">
    <property type="term" value="P:DNA integration"/>
    <property type="evidence" value="ECO:0007669"/>
    <property type="project" value="InterPro"/>
</dbReference>
<keyword evidence="1" id="KW-0238">DNA-binding</keyword>
<reference evidence="5 6" key="1">
    <citation type="submission" date="2019-03" db="EMBL/GenBank/DDBJ databases">
        <title>Genomic Encyclopedia of Type Strains, Phase IV (KMG-IV): sequencing the most valuable type-strain genomes for metagenomic binning, comparative biology and taxonomic classification.</title>
        <authorList>
            <person name="Goeker M."/>
        </authorList>
    </citation>
    <scope>NUCLEOTIDE SEQUENCE [LARGE SCALE GENOMIC DNA]</scope>
    <source>
        <strain evidence="5 6">DSM 23917</strain>
    </source>
</reference>
<evidence type="ECO:0000313" key="5">
    <source>
        <dbReference type="EMBL" id="TCO87668.1"/>
    </source>
</evidence>
<dbReference type="PANTHER" id="PTHR30349">
    <property type="entry name" value="PHAGE INTEGRASE-RELATED"/>
    <property type="match status" value="1"/>
</dbReference>
<evidence type="ECO:0000313" key="6">
    <source>
        <dbReference type="Proteomes" id="UP000295600"/>
    </source>
</evidence>
<dbReference type="Gene3D" id="1.10.150.130">
    <property type="match status" value="1"/>
</dbReference>
<dbReference type="InterPro" id="IPR035386">
    <property type="entry name" value="Arm-DNA-bind_5"/>
</dbReference>
<dbReference type="SUPFAM" id="SSF56349">
    <property type="entry name" value="DNA breaking-rejoining enzymes"/>
    <property type="match status" value="1"/>
</dbReference>
<dbReference type="Pfam" id="PF13102">
    <property type="entry name" value="Phage_int_SAM_5"/>
    <property type="match status" value="1"/>
</dbReference>
<dbReference type="InterPro" id="IPR010998">
    <property type="entry name" value="Integrase_recombinase_N"/>
</dbReference>
<evidence type="ECO:0000259" key="4">
    <source>
        <dbReference type="Pfam" id="PF17293"/>
    </source>
</evidence>
<dbReference type="Proteomes" id="UP000295600">
    <property type="component" value="Unassembled WGS sequence"/>
</dbReference>
<gene>
    <name evidence="5" type="ORF">EV202_13019</name>
</gene>
<dbReference type="InterPro" id="IPR013762">
    <property type="entry name" value="Integrase-like_cat_sf"/>
</dbReference>
<dbReference type="GO" id="GO:0003677">
    <property type="term" value="F:DNA binding"/>
    <property type="evidence" value="ECO:0007669"/>
    <property type="project" value="UniProtKB-KW"/>
</dbReference>
<feature type="domain" description="Arm DNA-binding" evidence="4">
    <location>
        <begin position="13"/>
        <end position="84"/>
    </location>
</feature>
<dbReference type="AlphaFoldDB" id="A0A4R2LML9"/>
<dbReference type="GO" id="GO:0006310">
    <property type="term" value="P:DNA recombination"/>
    <property type="evidence" value="ECO:0007669"/>
    <property type="project" value="UniProtKB-KW"/>
</dbReference>
<feature type="domain" description="Phage integrase SAM-like" evidence="3">
    <location>
        <begin position="111"/>
        <end position="196"/>
    </location>
</feature>
<evidence type="ECO:0000256" key="1">
    <source>
        <dbReference type="ARBA" id="ARBA00023125"/>
    </source>
</evidence>
<dbReference type="Gene3D" id="1.10.443.10">
    <property type="entry name" value="Intergrase catalytic core"/>
    <property type="match status" value="1"/>
</dbReference>
<organism evidence="5 6">
    <name type="scientific">Prevotella heparinolytica</name>
    <dbReference type="NCBI Taxonomy" id="28113"/>
    <lineage>
        <taxon>Bacteria</taxon>
        <taxon>Pseudomonadati</taxon>
        <taxon>Bacteroidota</taxon>
        <taxon>Bacteroidia</taxon>
        <taxon>Bacteroidales</taxon>
        <taxon>Bacteroidaceae</taxon>
        <taxon>Bacteroides</taxon>
    </lineage>
</organism>
<comment type="caution">
    <text evidence="5">The sequence shown here is derived from an EMBL/GenBank/DDBJ whole genome shotgun (WGS) entry which is preliminary data.</text>
</comment>